<feature type="transmembrane region" description="Helical" evidence="1">
    <location>
        <begin position="205"/>
        <end position="224"/>
    </location>
</feature>
<name>A0ABW7N7Q4_9BACT</name>
<keyword evidence="1" id="KW-1133">Transmembrane helix</keyword>
<feature type="transmembrane region" description="Helical" evidence="1">
    <location>
        <begin position="12"/>
        <end position="32"/>
    </location>
</feature>
<evidence type="ECO:0008006" key="4">
    <source>
        <dbReference type="Google" id="ProtNLM"/>
    </source>
</evidence>
<organism evidence="2 3">
    <name type="scientific">Marinoscillum luteum</name>
    <dbReference type="NCBI Taxonomy" id="861051"/>
    <lineage>
        <taxon>Bacteria</taxon>
        <taxon>Pseudomonadati</taxon>
        <taxon>Bacteroidota</taxon>
        <taxon>Cytophagia</taxon>
        <taxon>Cytophagales</taxon>
        <taxon>Reichenbachiellaceae</taxon>
        <taxon>Marinoscillum</taxon>
    </lineage>
</organism>
<evidence type="ECO:0000313" key="3">
    <source>
        <dbReference type="Proteomes" id="UP001610063"/>
    </source>
</evidence>
<feature type="transmembrane region" description="Helical" evidence="1">
    <location>
        <begin position="48"/>
        <end position="69"/>
    </location>
</feature>
<keyword evidence="1" id="KW-0472">Membrane</keyword>
<protein>
    <recommendedName>
        <fullName evidence="4">DUF5671 domain-containing protein</fullName>
    </recommendedName>
</protein>
<gene>
    <name evidence="2" type="ORF">ACHKAR_09320</name>
</gene>
<accession>A0ABW7N7Q4</accession>
<evidence type="ECO:0000313" key="2">
    <source>
        <dbReference type="EMBL" id="MFH6983638.1"/>
    </source>
</evidence>
<feature type="transmembrane region" description="Helical" evidence="1">
    <location>
        <begin position="130"/>
        <end position="150"/>
    </location>
</feature>
<feature type="transmembrane region" description="Helical" evidence="1">
    <location>
        <begin position="101"/>
        <end position="118"/>
    </location>
</feature>
<reference evidence="2 3" key="1">
    <citation type="journal article" date="2013" name="Int. J. Syst. Evol. Microbiol.">
        <title>Marinoscillum luteum sp. nov., isolated from marine sediment.</title>
        <authorList>
            <person name="Cha I.T."/>
            <person name="Park S.J."/>
            <person name="Kim S.J."/>
            <person name="Kim J.G."/>
            <person name="Jung M.Y."/>
            <person name="Shin K.S."/>
            <person name="Kwon K.K."/>
            <person name="Yang S.H."/>
            <person name="Seo Y.S."/>
            <person name="Rhee S.K."/>
        </authorList>
    </citation>
    <scope>NUCLEOTIDE SEQUENCE [LARGE SCALE GENOMIC DNA]</scope>
    <source>
        <strain evidence="2 3">KCTC 23939</strain>
    </source>
</reference>
<keyword evidence="3" id="KW-1185">Reference proteome</keyword>
<proteinExistence type="predicted"/>
<evidence type="ECO:0000256" key="1">
    <source>
        <dbReference type="SAM" id="Phobius"/>
    </source>
</evidence>
<comment type="caution">
    <text evidence="2">The sequence shown here is derived from an EMBL/GenBank/DDBJ whole genome shotgun (WGS) entry which is preliminary data.</text>
</comment>
<sequence length="235" mass="26741">MKKFLIHIRNWIFTSLIVATLMGSVMTLFIVVSEEATFEEITLSDIRYGLVLAFITSAFVIYPIFGLMLRRSRSTPAQEINHENEKPDITNSWPELLKTSFKWGLILFILVALTNYLTQNNFDILFSLKYGFGGGVLAALFTRTLVNAFLNSKEPAKSDIPEQTNTTNQPVLFNWIVATISSTFVFLMGAFLIHSNIYSEYTDKLINVYFPTAIILGVAHGQWVRIRNNKIKKRG</sequence>
<keyword evidence="1" id="KW-0812">Transmembrane</keyword>
<dbReference type="Proteomes" id="UP001610063">
    <property type="component" value="Unassembled WGS sequence"/>
</dbReference>
<dbReference type="EMBL" id="JBIPKE010000015">
    <property type="protein sequence ID" value="MFH6983638.1"/>
    <property type="molecule type" value="Genomic_DNA"/>
</dbReference>
<dbReference type="RefSeq" id="WP_395417184.1">
    <property type="nucleotide sequence ID" value="NZ_JBIPKE010000015.1"/>
</dbReference>
<feature type="transmembrane region" description="Helical" evidence="1">
    <location>
        <begin position="171"/>
        <end position="193"/>
    </location>
</feature>